<proteinExistence type="predicted"/>
<dbReference type="EMBL" id="DVOE01000034">
    <property type="protein sequence ID" value="HIU98664.1"/>
    <property type="molecule type" value="Genomic_DNA"/>
</dbReference>
<protein>
    <submittedName>
        <fullName evidence="1">MmcQ/YjbR family DNA-binding protein</fullName>
    </submittedName>
</protein>
<organism evidence="1 2">
    <name type="scientific">Candidatus Limadaptatus stercoripullorum</name>
    <dbReference type="NCBI Taxonomy" id="2840846"/>
    <lineage>
        <taxon>Bacteria</taxon>
        <taxon>Bacillati</taxon>
        <taxon>Bacillota</taxon>
        <taxon>Clostridia</taxon>
        <taxon>Eubacteriales</taxon>
        <taxon>Candidatus Limadaptatus</taxon>
    </lineage>
</organism>
<dbReference type="Gene3D" id="3.90.1150.30">
    <property type="match status" value="1"/>
</dbReference>
<dbReference type="Proteomes" id="UP000886857">
    <property type="component" value="Unassembled WGS sequence"/>
</dbReference>
<dbReference type="AlphaFoldDB" id="A0A9D1N923"/>
<keyword evidence="1" id="KW-0238">DNA-binding</keyword>
<dbReference type="SUPFAM" id="SSF142906">
    <property type="entry name" value="YjbR-like"/>
    <property type="match status" value="1"/>
</dbReference>
<evidence type="ECO:0000313" key="1">
    <source>
        <dbReference type="EMBL" id="HIU98664.1"/>
    </source>
</evidence>
<reference evidence="1" key="2">
    <citation type="journal article" date="2021" name="PeerJ">
        <title>Extensive microbial diversity within the chicken gut microbiome revealed by metagenomics and culture.</title>
        <authorList>
            <person name="Gilroy R."/>
            <person name="Ravi A."/>
            <person name="Getino M."/>
            <person name="Pursley I."/>
            <person name="Horton D.L."/>
            <person name="Alikhan N.F."/>
            <person name="Baker D."/>
            <person name="Gharbi K."/>
            <person name="Hall N."/>
            <person name="Watson M."/>
            <person name="Adriaenssens E.M."/>
            <person name="Foster-Nyarko E."/>
            <person name="Jarju S."/>
            <person name="Secka A."/>
            <person name="Antonio M."/>
            <person name="Oren A."/>
            <person name="Chaudhuri R.R."/>
            <person name="La Ragione R."/>
            <person name="Hildebrand F."/>
            <person name="Pallen M.J."/>
        </authorList>
    </citation>
    <scope>NUCLEOTIDE SEQUENCE</scope>
    <source>
        <strain evidence="1">10406</strain>
    </source>
</reference>
<evidence type="ECO:0000313" key="2">
    <source>
        <dbReference type="Proteomes" id="UP000886857"/>
    </source>
</evidence>
<dbReference type="InterPro" id="IPR038056">
    <property type="entry name" value="YjbR-like_sf"/>
</dbReference>
<reference evidence="1" key="1">
    <citation type="submission" date="2020-10" db="EMBL/GenBank/DDBJ databases">
        <authorList>
            <person name="Gilroy R."/>
        </authorList>
    </citation>
    <scope>NUCLEOTIDE SEQUENCE</scope>
    <source>
        <strain evidence="1">10406</strain>
    </source>
</reference>
<dbReference type="Pfam" id="PF04237">
    <property type="entry name" value="YjbR"/>
    <property type="match status" value="1"/>
</dbReference>
<accession>A0A9D1N923</accession>
<gene>
    <name evidence="1" type="ORF">IAC73_02330</name>
</gene>
<dbReference type="InterPro" id="IPR058532">
    <property type="entry name" value="YjbR/MT2646/Rv2570-like"/>
</dbReference>
<sequence length="131" mass="14883">MIEQICGATRKEVFDYVASEYGTQPEHPWMDLPEYAVLRHPGGKWYGVVMYVRGDRLGIGGEDFHDILVFKCPPELHPALLARKGFLPAYHMNKLNWLAVLLDGSVPADEVKGLVDLSYSLVDERARRRRG</sequence>
<dbReference type="InterPro" id="IPR007351">
    <property type="entry name" value="YjbR"/>
</dbReference>
<dbReference type="PANTHER" id="PTHR35145:SF1">
    <property type="entry name" value="CYTOPLASMIC PROTEIN"/>
    <property type="match status" value="1"/>
</dbReference>
<name>A0A9D1N923_9FIRM</name>
<comment type="caution">
    <text evidence="1">The sequence shown here is derived from an EMBL/GenBank/DDBJ whole genome shotgun (WGS) entry which is preliminary data.</text>
</comment>
<dbReference type="GO" id="GO:0003677">
    <property type="term" value="F:DNA binding"/>
    <property type="evidence" value="ECO:0007669"/>
    <property type="project" value="UniProtKB-KW"/>
</dbReference>
<dbReference type="PANTHER" id="PTHR35145">
    <property type="entry name" value="CYTOPLASMIC PROTEIN-RELATED"/>
    <property type="match status" value="1"/>
</dbReference>